<dbReference type="Proteomes" id="UP000075230">
    <property type="component" value="Unassembled WGS sequence"/>
</dbReference>
<protein>
    <submittedName>
        <fullName evidence="2">Cytochrome P450 monooxygenase CYP52G11</fullName>
    </submittedName>
</protein>
<feature type="compositionally biased region" description="Basic and acidic residues" evidence="1">
    <location>
        <begin position="29"/>
        <end position="41"/>
    </location>
</feature>
<name>A0A146FAF1_ASPKA</name>
<organism evidence="2 3">
    <name type="scientific">Aspergillus kawachii</name>
    <name type="common">White koji mold</name>
    <name type="synonym">Aspergillus awamori var. kawachi</name>
    <dbReference type="NCBI Taxonomy" id="1069201"/>
    <lineage>
        <taxon>Eukaryota</taxon>
        <taxon>Fungi</taxon>
        <taxon>Dikarya</taxon>
        <taxon>Ascomycota</taxon>
        <taxon>Pezizomycotina</taxon>
        <taxon>Eurotiomycetes</taxon>
        <taxon>Eurotiomycetidae</taxon>
        <taxon>Eurotiales</taxon>
        <taxon>Aspergillaceae</taxon>
        <taxon>Aspergillus</taxon>
        <taxon>Aspergillus subgen. Circumdati</taxon>
    </lineage>
</organism>
<dbReference type="GO" id="GO:0004497">
    <property type="term" value="F:monooxygenase activity"/>
    <property type="evidence" value="ECO:0007669"/>
    <property type="project" value="UniProtKB-KW"/>
</dbReference>
<sequence length="168" mass="17595">MGQALQPISVVPPGNFLKTLYQTTNSKTSEPKPTHKPEQTRESPNFSGSDQLVARFSGGSHVVQLKNSACAPSRDPLVVGFSLSKVSTVDSLIANLRSHLLSNGRTSTVRLPPLTASSVLRFLSCASGPQTFRAVPSRPVRPVSIGVSSMGVPGTLTPMSGVAEIVGS</sequence>
<gene>
    <name evidence="2" type="ORF">RIB2604_01700510</name>
</gene>
<keyword evidence="2" id="KW-0560">Oxidoreductase</keyword>
<accession>A0A146FAF1</accession>
<reference evidence="2 3" key="1">
    <citation type="journal article" date="2016" name="DNA Res.">
        <title>Genome sequence of Aspergillus luchuensis NBRC 4314.</title>
        <authorList>
            <person name="Yamada O."/>
            <person name="Machida M."/>
            <person name="Hosoyama A."/>
            <person name="Goto M."/>
            <person name="Takahashi T."/>
            <person name="Futagami T."/>
            <person name="Yamagata Y."/>
            <person name="Takeuchi M."/>
            <person name="Kobayashi T."/>
            <person name="Koike H."/>
            <person name="Abe K."/>
            <person name="Asai K."/>
            <person name="Arita M."/>
            <person name="Fujita N."/>
            <person name="Fukuda K."/>
            <person name="Higa K."/>
            <person name="Horikawa H."/>
            <person name="Ishikawa T."/>
            <person name="Jinno K."/>
            <person name="Kato Y."/>
            <person name="Kirimura K."/>
            <person name="Mizutani O."/>
            <person name="Nakasone K."/>
            <person name="Sano M."/>
            <person name="Shiraishi Y."/>
            <person name="Tsukahara M."/>
            <person name="Gomi K."/>
        </authorList>
    </citation>
    <scope>NUCLEOTIDE SEQUENCE [LARGE SCALE GENOMIC DNA]</scope>
    <source>
        <strain evidence="2 3">RIB 2604</strain>
    </source>
</reference>
<evidence type="ECO:0000256" key="1">
    <source>
        <dbReference type="SAM" id="MobiDB-lite"/>
    </source>
</evidence>
<dbReference type="AlphaFoldDB" id="A0A146FAF1"/>
<feature type="region of interest" description="Disordered" evidence="1">
    <location>
        <begin position="24"/>
        <end position="51"/>
    </location>
</feature>
<proteinExistence type="predicted"/>
<dbReference type="EMBL" id="BCWF01000017">
    <property type="protein sequence ID" value="GAT22915.1"/>
    <property type="molecule type" value="Genomic_DNA"/>
</dbReference>
<evidence type="ECO:0000313" key="3">
    <source>
        <dbReference type="Proteomes" id="UP000075230"/>
    </source>
</evidence>
<comment type="caution">
    <text evidence="2">The sequence shown here is derived from an EMBL/GenBank/DDBJ whole genome shotgun (WGS) entry which is preliminary data.</text>
</comment>
<keyword evidence="2" id="KW-0503">Monooxygenase</keyword>
<reference evidence="3" key="2">
    <citation type="submission" date="2016-02" db="EMBL/GenBank/DDBJ databases">
        <title>Genome sequencing of Aspergillus luchuensis NBRC 4314.</title>
        <authorList>
            <person name="Yamada O."/>
        </authorList>
    </citation>
    <scope>NUCLEOTIDE SEQUENCE [LARGE SCALE GENOMIC DNA]</scope>
    <source>
        <strain evidence="3">RIB 2604</strain>
    </source>
</reference>
<evidence type="ECO:0000313" key="2">
    <source>
        <dbReference type="EMBL" id="GAT22915.1"/>
    </source>
</evidence>